<dbReference type="AlphaFoldDB" id="A0A563UHZ4"/>
<dbReference type="InterPro" id="IPR013830">
    <property type="entry name" value="SGNH_hydro"/>
</dbReference>
<proteinExistence type="predicted"/>
<dbReference type="CDD" id="cd00229">
    <property type="entry name" value="SGNH_hydrolase"/>
    <property type="match status" value="1"/>
</dbReference>
<keyword evidence="1" id="KW-0732">Signal</keyword>
<name>A0A563UHZ4_9SPHI</name>
<evidence type="ECO:0000313" key="3">
    <source>
        <dbReference type="EMBL" id="TWR30961.1"/>
    </source>
</evidence>
<dbReference type="EMBL" id="VOEJ01000001">
    <property type="protein sequence ID" value="TWR30961.1"/>
    <property type="molecule type" value="Genomic_DNA"/>
</dbReference>
<evidence type="ECO:0000313" key="4">
    <source>
        <dbReference type="Proteomes" id="UP000320042"/>
    </source>
</evidence>
<feature type="chain" id="PRO_5022006280" evidence="1">
    <location>
        <begin position="21"/>
        <end position="279"/>
    </location>
</feature>
<organism evidence="3 4">
    <name type="scientific">Mucilaginibacter pallidiroseus</name>
    <dbReference type="NCBI Taxonomy" id="2599295"/>
    <lineage>
        <taxon>Bacteria</taxon>
        <taxon>Pseudomonadati</taxon>
        <taxon>Bacteroidota</taxon>
        <taxon>Sphingobacteriia</taxon>
        <taxon>Sphingobacteriales</taxon>
        <taxon>Sphingobacteriaceae</taxon>
        <taxon>Mucilaginibacter</taxon>
    </lineage>
</organism>
<dbReference type="RefSeq" id="WP_146379858.1">
    <property type="nucleotide sequence ID" value="NZ_VOEJ01000001.1"/>
</dbReference>
<dbReference type="Gene3D" id="3.40.50.1110">
    <property type="entry name" value="SGNH hydrolase"/>
    <property type="match status" value="1"/>
</dbReference>
<dbReference type="InterPro" id="IPR051532">
    <property type="entry name" value="Ester_Hydrolysis_Enzymes"/>
</dbReference>
<protein>
    <submittedName>
        <fullName evidence="3">SGNH/GDSL hydrolase family protein</fullName>
    </submittedName>
</protein>
<evidence type="ECO:0000256" key="1">
    <source>
        <dbReference type="SAM" id="SignalP"/>
    </source>
</evidence>
<dbReference type="Pfam" id="PF13472">
    <property type="entry name" value="Lipase_GDSL_2"/>
    <property type="match status" value="1"/>
</dbReference>
<dbReference type="Proteomes" id="UP000320042">
    <property type="component" value="Unassembled WGS sequence"/>
</dbReference>
<evidence type="ECO:0000259" key="2">
    <source>
        <dbReference type="Pfam" id="PF13472"/>
    </source>
</evidence>
<keyword evidence="3" id="KW-0378">Hydrolase</keyword>
<dbReference type="PANTHER" id="PTHR30383">
    <property type="entry name" value="THIOESTERASE 1/PROTEASE 1/LYSOPHOSPHOLIPASE L1"/>
    <property type="match status" value="1"/>
</dbReference>
<keyword evidence="4" id="KW-1185">Reference proteome</keyword>
<accession>A0A563UHZ4</accession>
<dbReference type="InterPro" id="IPR036514">
    <property type="entry name" value="SGNH_hydro_sf"/>
</dbReference>
<dbReference type="OrthoDB" id="1246242at2"/>
<gene>
    <name evidence="3" type="ORF">FPZ43_00310</name>
</gene>
<dbReference type="GO" id="GO:0016788">
    <property type="term" value="F:hydrolase activity, acting on ester bonds"/>
    <property type="evidence" value="ECO:0007669"/>
    <property type="project" value="UniProtKB-ARBA"/>
</dbReference>
<dbReference type="SUPFAM" id="SSF52266">
    <property type="entry name" value="SGNH hydrolase"/>
    <property type="match status" value="1"/>
</dbReference>
<reference evidence="3 4" key="1">
    <citation type="submission" date="2019-07" db="EMBL/GenBank/DDBJ databases">
        <authorList>
            <person name="Kim J."/>
        </authorList>
    </citation>
    <scope>NUCLEOTIDE SEQUENCE [LARGE SCALE GENOMIC DNA]</scope>
    <source>
        <strain evidence="4">dk17</strain>
    </source>
</reference>
<sequence>MIKVVVLLFALILVSSFKQKDVTWVAIGDSITYLNDHPDETGNRVKKGYLTRVTDALPNIKYINQGHNGWTSGGIADKIDSLGLIKADVYSVFLGTNDWWQGRPVGTLNDYVKATGNATINGSFRIIINKIKSLNPEAKIVLITPMQRTDFVYLFDANNNAYGSYKQKNGQSLESVANAIDSIAHYQHIPVVDLYHNSALSVDQMVNFKRLKNPATGKYQNYSYPEYTTIPFDPKADEYPNPMDAVNITYDGLHPSDKGNAIIAEGIVKAFKKLSIGNY</sequence>
<feature type="domain" description="SGNH hydrolase-type esterase" evidence="2">
    <location>
        <begin position="26"/>
        <end position="261"/>
    </location>
</feature>
<feature type="signal peptide" evidence="1">
    <location>
        <begin position="1"/>
        <end position="20"/>
    </location>
</feature>
<comment type="caution">
    <text evidence="3">The sequence shown here is derived from an EMBL/GenBank/DDBJ whole genome shotgun (WGS) entry which is preliminary data.</text>
</comment>